<dbReference type="InParanoid" id="A0A482WQ75"/>
<dbReference type="OrthoDB" id="427280at2759"/>
<gene>
    <name evidence="1" type="ORF">LSTR_LSTR016880</name>
</gene>
<name>A0A482WQ75_LAOST</name>
<dbReference type="Gene3D" id="3.40.30.10">
    <property type="entry name" value="Glutaredoxin"/>
    <property type="match status" value="1"/>
</dbReference>
<keyword evidence="2" id="KW-1185">Reference proteome</keyword>
<accession>A0A482WQ75</accession>
<dbReference type="SUPFAM" id="SSF52833">
    <property type="entry name" value="Thioredoxin-like"/>
    <property type="match status" value="1"/>
</dbReference>
<dbReference type="SMR" id="A0A482WQ75"/>
<evidence type="ECO:0000313" key="1">
    <source>
        <dbReference type="EMBL" id="RZF35663.1"/>
    </source>
</evidence>
<comment type="caution">
    <text evidence="1">The sequence shown here is derived from an EMBL/GenBank/DDBJ whole genome shotgun (WGS) entry which is preliminary data.</text>
</comment>
<dbReference type="STRING" id="195883.A0A482WQ75"/>
<dbReference type="Proteomes" id="UP000291343">
    <property type="component" value="Unassembled WGS sequence"/>
</dbReference>
<proteinExistence type="predicted"/>
<reference evidence="1 2" key="1">
    <citation type="journal article" date="2017" name="Gigascience">
        <title>Genome sequence of the small brown planthopper, Laodelphax striatellus.</title>
        <authorList>
            <person name="Zhu J."/>
            <person name="Jiang F."/>
            <person name="Wang X."/>
            <person name="Yang P."/>
            <person name="Bao Y."/>
            <person name="Zhao W."/>
            <person name="Wang W."/>
            <person name="Lu H."/>
            <person name="Wang Q."/>
            <person name="Cui N."/>
            <person name="Li J."/>
            <person name="Chen X."/>
            <person name="Luo L."/>
            <person name="Yu J."/>
            <person name="Kang L."/>
            <person name="Cui F."/>
        </authorList>
    </citation>
    <scope>NUCLEOTIDE SEQUENCE [LARGE SCALE GENOMIC DNA]</scope>
    <source>
        <strain evidence="1">Lst14</strain>
    </source>
</reference>
<dbReference type="InterPro" id="IPR036249">
    <property type="entry name" value="Thioredoxin-like_sf"/>
</dbReference>
<organism evidence="1 2">
    <name type="scientific">Laodelphax striatellus</name>
    <name type="common">Small brown planthopper</name>
    <name type="synonym">Delphax striatella</name>
    <dbReference type="NCBI Taxonomy" id="195883"/>
    <lineage>
        <taxon>Eukaryota</taxon>
        <taxon>Metazoa</taxon>
        <taxon>Ecdysozoa</taxon>
        <taxon>Arthropoda</taxon>
        <taxon>Hexapoda</taxon>
        <taxon>Insecta</taxon>
        <taxon>Pterygota</taxon>
        <taxon>Neoptera</taxon>
        <taxon>Paraneoptera</taxon>
        <taxon>Hemiptera</taxon>
        <taxon>Auchenorrhyncha</taxon>
        <taxon>Fulgoroidea</taxon>
        <taxon>Delphacidae</taxon>
        <taxon>Criomorphinae</taxon>
        <taxon>Laodelphax</taxon>
    </lineage>
</organism>
<dbReference type="EMBL" id="QKKF02027813">
    <property type="protein sequence ID" value="RZF35663.1"/>
    <property type="molecule type" value="Genomic_DNA"/>
</dbReference>
<dbReference type="AlphaFoldDB" id="A0A482WQ75"/>
<sequence length="71" mass="7750">MKAQVGPSSKDLPTVESVNAFLAKGEVSIVGFFESDSDLKSEFLKTAEKLKEKMQFGHSTAKEVLDKEGKT</sequence>
<evidence type="ECO:0000313" key="2">
    <source>
        <dbReference type="Proteomes" id="UP000291343"/>
    </source>
</evidence>
<protein>
    <submittedName>
        <fullName evidence="1">Uncharacterized protein</fullName>
    </submittedName>
</protein>